<dbReference type="AlphaFoldDB" id="A0AA88KX40"/>
<evidence type="ECO:0000313" key="7">
    <source>
        <dbReference type="Proteomes" id="UP001187531"/>
    </source>
</evidence>
<dbReference type="CDD" id="cd01061">
    <property type="entry name" value="RNase_T2_euk"/>
    <property type="match status" value="1"/>
</dbReference>
<dbReference type="SUPFAM" id="SSF55895">
    <property type="entry name" value="Ribonuclease Rh-like"/>
    <property type="match status" value="1"/>
</dbReference>
<dbReference type="PANTHER" id="PTHR11240:SF22">
    <property type="entry name" value="RIBONUCLEASE T2"/>
    <property type="match status" value="1"/>
</dbReference>
<protein>
    <submittedName>
        <fullName evidence="6">Uncharacterized protein</fullName>
    </submittedName>
</protein>
<dbReference type="InterPro" id="IPR033697">
    <property type="entry name" value="Ribonuclease_T2_eukaryotic"/>
</dbReference>
<evidence type="ECO:0000256" key="1">
    <source>
        <dbReference type="ARBA" id="ARBA00007469"/>
    </source>
</evidence>
<evidence type="ECO:0000256" key="5">
    <source>
        <dbReference type="SAM" id="Phobius"/>
    </source>
</evidence>
<accession>A0AA88KX40</accession>
<dbReference type="InterPro" id="IPR036430">
    <property type="entry name" value="RNase_T2-like_sf"/>
</dbReference>
<keyword evidence="2" id="KW-1015">Disulfide bond</keyword>
<feature type="active site" evidence="3">
    <location>
        <position position="142"/>
    </location>
</feature>
<dbReference type="Pfam" id="PF00445">
    <property type="entry name" value="Ribonuclease_T2"/>
    <property type="match status" value="1"/>
</dbReference>
<feature type="active site" evidence="3">
    <location>
        <position position="138"/>
    </location>
</feature>
<evidence type="ECO:0000256" key="3">
    <source>
        <dbReference type="PIRSR" id="PIRSR633697-1"/>
    </source>
</evidence>
<dbReference type="GO" id="GO:0005576">
    <property type="term" value="C:extracellular region"/>
    <property type="evidence" value="ECO:0007669"/>
    <property type="project" value="TreeGrafter"/>
</dbReference>
<keyword evidence="5" id="KW-0472">Membrane</keyword>
<dbReference type="InterPro" id="IPR033130">
    <property type="entry name" value="RNase_T2_His_AS_2"/>
</dbReference>
<evidence type="ECO:0000313" key="6">
    <source>
        <dbReference type="EMBL" id="KAK2707322.1"/>
    </source>
</evidence>
<feature type="active site" evidence="3">
    <location>
        <position position="85"/>
    </location>
</feature>
<organism evidence="6 7">
    <name type="scientific">Artemia franciscana</name>
    <name type="common">Brine shrimp</name>
    <name type="synonym">Artemia sanfranciscana</name>
    <dbReference type="NCBI Taxonomy" id="6661"/>
    <lineage>
        <taxon>Eukaryota</taxon>
        <taxon>Metazoa</taxon>
        <taxon>Ecdysozoa</taxon>
        <taxon>Arthropoda</taxon>
        <taxon>Crustacea</taxon>
        <taxon>Branchiopoda</taxon>
        <taxon>Anostraca</taxon>
        <taxon>Artemiidae</taxon>
        <taxon>Artemia</taxon>
    </lineage>
</organism>
<evidence type="ECO:0000256" key="2">
    <source>
        <dbReference type="ARBA" id="ARBA00023157"/>
    </source>
</evidence>
<dbReference type="GO" id="GO:0006401">
    <property type="term" value="P:RNA catabolic process"/>
    <property type="evidence" value="ECO:0007669"/>
    <property type="project" value="TreeGrafter"/>
</dbReference>
<keyword evidence="7" id="KW-1185">Reference proteome</keyword>
<dbReference type="InterPro" id="IPR001568">
    <property type="entry name" value="RNase_T2-like"/>
</dbReference>
<gene>
    <name evidence="6" type="ORF">QYM36_015115</name>
</gene>
<sequence length="290" mass="33773">MSDFSSLRRKGYAVALLYFLLYTFIYRWFKSCQYFGQVRDLKKNDTFDIIIFTQQWPASSCVLWEDMNQHNLCVSTDLFHYWTIHGIWPARSTSNGPQFCNNSAKFDTKDVDSIKISLDNEWPNIRENFTEDSLWEHEWNKHGTCLISHPTLGGENNYFSAGLNLASQYNITTFLAKNGILPSLSVSYNASQIWNAIHDSLEVHPRLDCIYDKVFKEHLLWQVKLCFSKDLKVIDCPSSPENYHFGSCPITKPIYFPTRDIINLKKIVRHRLTLNFLQASLDLLNSMSLI</sequence>
<reference evidence="6" key="1">
    <citation type="submission" date="2023-07" db="EMBL/GenBank/DDBJ databases">
        <title>Chromosome-level genome assembly of Artemia franciscana.</title>
        <authorList>
            <person name="Jo E."/>
        </authorList>
    </citation>
    <scope>NUCLEOTIDE SEQUENCE</scope>
    <source>
        <tissue evidence="6">Whole body</tissue>
    </source>
</reference>
<feature type="transmembrane region" description="Helical" evidence="5">
    <location>
        <begin position="12"/>
        <end position="29"/>
    </location>
</feature>
<dbReference type="PROSITE" id="PS00531">
    <property type="entry name" value="RNASE_T2_2"/>
    <property type="match status" value="1"/>
</dbReference>
<dbReference type="GO" id="GO:0003723">
    <property type="term" value="F:RNA binding"/>
    <property type="evidence" value="ECO:0007669"/>
    <property type="project" value="InterPro"/>
</dbReference>
<dbReference type="EMBL" id="JAVRJZ010000019">
    <property type="protein sequence ID" value="KAK2707322.1"/>
    <property type="molecule type" value="Genomic_DNA"/>
</dbReference>
<keyword evidence="5" id="KW-0812">Transmembrane</keyword>
<name>A0AA88KX40_ARTSF</name>
<comment type="caution">
    <text evidence="6">The sequence shown here is derived from an EMBL/GenBank/DDBJ whole genome shotgun (WGS) entry which is preliminary data.</text>
</comment>
<proteinExistence type="inferred from homology"/>
<keyword evidence="5" id="KW-1133">Transmembrane helix</keyword>
<comment type="similarity">
    <text evidence="1 4">Belongs to the RNase T2 family.</text>
</comment>
<dbReference type="Proteomes" id="UP001187531">
    <property type="component" value="Unassembled WGS sequence"/>
</dbReference>
<evidence type="ECO:0000256" key="4">
    <source>
        <dbReference type="RuleBase" id="RU004328"/>
    </source>
</evidence>
<dbReference type="GO" id="GO:0033897">
    <property type="term" value="F:ribonuclease T2 activity"/>
    <property type="evidence" value="ECO:0007669"/>
    <property type="project" value="InterPro"/>
</dbReference>
<dbReference type="Gene3D" id="3.90.730.10">
    <property type="entry name" value="Ribonuclease T2-like"/>
    <property type="match status" value="1"/>
</dbReference>
<dbReference type="PANTHER" id="PTHR11240">
    <property type="entry name" value="RIBONUCLEASE T2"/>
    <property type="match status" value="1"/>
</dbReference>